<accession>A0A378K2W2</accession>
<dbReference type="RefSeq" id="WP_027219612.1">
    <property type="nucleotide sequence ID" value="NZ_BAZA01000007.1"/>
</dbReference>
<feature type="transmembrane region" description="Helical" evidence="1">
    <location>
        <begin position="275"/>
        <end position="292"/>
    </location>
</feature>
<feature type="transmembrane region" description="Helical" evidence="1">
    <location>
        <begin position="358"/>
        <end position="377"/>
    </location>
</feature>
<keyword evidence="1" id="KW-1133">Transmembrane helix</keyword>
<sequence>MVLRYPDIHGIELMSAKWRWYDSLFILLFAYLLVLQIQAIWLFTIDDMYISLRYAKNWAAGNGLLWNLNAEPVEGYSNFSFVALGAISIILHINPVLTLKIAGFAGLLATCLFIFLISRFWFTKRESFIPCIWLLLYKGQVIWSVSGLETTVYQALISGSVYFAFRGLGYHFYPAPRGEFKTSGFVLSGLYLSFAGMTRPETPALMLLFFLLIGWDWNKLSGKKPWRGAVSFAVTIGLVFLPYFLWRWSYYGLLFPNSVYCKGFNGISYSLDLNYLKLIWPFAILALPACFYAQDRRHYFLWSPGIIYLLMLVNADPIVAFDNRLFLPAFALMLPLTLNGISYLLLSYFKKQDNYFRAALYVSSFFMALLFIPKMSLDAYRYFSQNPVHGEQLRKSVVQWLNTHAKNQDRVVLADSGLIPFLSGLTFIDSYCLNNKEMAQFPAVKRYELFCQQILEEKPQIIILTALIDKGKIIYTPGDSCLKPLLDVHKEYKLGGVFSFGSAESQYRYELFANF</sequence>
<name>A0A378K2W2_LEGPN</name>
<feature type="transmembrane region" description="Helical" evidence="1">
    <location>
        <begin position="152"/>
        <end position="173"/>
    </location>
</feature>
<keyword evidence="1" id="KW-0472">Membrane</keyword>
<dbReference type="AlphaFoldDB" id="A0A378K2W2"/>
<evidence type="ECO:0000313" key="2">
    <source>
        <dbReference type="EMBL" id="STX79136.1"/>
    </source>
</evidence>
<feature type="transmembrane region" description="Helical" evidence="1">
    <location>
        <begin position="325"/>
        <end position="346"/>
    </location>
</feature>
<organism evidence="2 3">
    <name type="scientific">Legionella pneumophila</name>
    <dbReference type="NCBI Taxonomy" id="446"/>
    <lineage>
        <taxon>Bacteria</taxon>
        <taxon>Pseudomonadati</taxon>
        <taxon>Pseudomonadota</taxon>
        <taxon>Gammaproteobacteria</taxon>
        <taxon>Legionellales</taxon>
        <taxon>Legionellaceae</taxon>
        <taxon>Legionella</taxon>
    </lineage>
</organism>
<feature type="transmembrane region" description="Helical" evidence="1">
    <location>
        <begin position="20"/>
        <end position="43"/>
    </location>
</feature>
<keyword evidence="1" id="KW-0812">Transmembrane</keyword>
<proteinExistence type="predicted"/>
<dbReference type="EMBL" id="UGOL01000001">
    <property type="protein sequence ID" value="STX79136.1"/>
    <property type="molecule type" value="Genomic_DNA"/>
</dbReference>
<protein>
    <submittedName>
        <fullName evidence="2">LphB</fullName>
    </submittedName>
</protein>
<evidence type="ECO:0000313" key="3">
    <source>
        <dbReference type="Proteomes" id="UP000254631"/>
    </source>
</evidence>
<gene>
    <name evidence="2" type="ORF">NCTC12000_01124</name>
</gene>
<reference evidence="2 3" key="1">
    <citation type="submission" date="2018-06" db="EMBL/GenBank/DDBJ databases">
        <authorList>
            <consortium name="Pathogen Informatics"/>
            <person name="Doyle S."/>
        </authorList>
    </citation>
    <scope>NUCLEOTIDE SEQUENCE [LARGE SCALE GENOMIC DNA]</scope>
    <source>
        <strain evidence="2 3">NCTC12000</strain>
    </source>
</reference>
<feature type="transmembrane region" description="Helical" evidence="1">
    <location>
        <begin position="75"/>
        <end position="94"/>
    </location>
</feature>
<feature type="transmembrane region" description="Helical" evidence="1">
    <location>
        <begin position="185"/>
        <end position="214"/>
    </location>
</feature>
<dbReference type="Proteomes" id="UP000254631">
    <property type="component" value="Unassembled WGS sequence"/>
</dbReference>
<feature type="transmembrane region" description="Helical" evidence="1">
    <location>
        <begin position="299"/>
        <end position="319"/>
    </location>
</feature>
<feature type="transmembrane region" description="Helical" evidence="1">
    <location>
        <begin position="101"/>
        <end position="121"/>
    </location>
</feature>
<feature type="transmembrane region" description="Helical" evidence="1">
    <location>
        <begin position="226"/>
        <end position="246"/>
    </location>
</feature>
<evidence type="ECO:0000256" key="1">
    <source>
        <dbReference type="SAM" id="Phobius"/>
    </source>
</evidence>